<evidence type="ECO:0000313" key="2">
    <source>
        <dbReference type="Proteomes" id="UP000002969"/>
    </source>
</evidence>
<organism evidence="1 2">
    <name type="scientific">Chryseobacterium gleum ATCC 35910</name>
    <dbReference type="NCBI Taxonomy" id="525257"/>
    <lineage>
        <taxon>Bacteria</taxon>
        <taxon>Pseudomonadati</taxon>
        <taxon>Bacteroidota</taxon>
        <taxon>Flavobacteriia</taxon>
        <taxon>Flavobacteriales</taxon>
        <taxon>Weeksellaceae</taxon>
        <taxon>Chryseobacterium group</taxon>
        <taxon>Chryseobacterium</taxon>
    </lineage>
</organism>
<accession>A0ABN0AUX5</accession>
<dbReference type="Proteomes" id="UP000002969">
    <property type="component" value="Unassembled WGS sequence"/>
</dbReference>
<dbReference type="EMBL" id="ACKQ02000004">
    <property type="protein sequence ID" value="EFK36897.1"/>
    <property type="molecule type" value="Genomic_DNA"/>
</dbReference>
<comment type="caution">
    <text evidence="1">The sequence shown here is derived from an EMBL/GenBank/DDBJ whole genome shotgun (WGS) entry which is preliminary data.</text>
</comment>
<proteinExistence type="predicted"/>
<sequence>MKLKSKILKPKLYHNFRLLTLTYCSSLLFELFLPKIDTPMRNEEKKYTILLETSPLKILN</sequence>
<evidence type="ECO:0000313" key="1">
    <source>
        <dbReference type="EMBL" id="EFK36897.1"/>
    </source>
</evidence>
<name>A0ABN0AUX5_CHRGE</name>
<reference evidence="1" key="1">
    <citation type="submission" date="2010-06" db="EMBL/GenBank/DDBJ databases">
        <authorList>
            <person name="Muzny D."/>
            <person name="Qin X."/>
            <person name="Buhay C."/>
            <person name="Dugan-Rocha S."/>
            <person name="Ding Y."/>
            <person name="Chen G."/>
            <person name="Hawes A."/>
            <person name="Holder M."/>
            <person name="Jhangiani S."/>
            <person name="Johnson A."/>
            <person name="Khan Z."/>
            <person name="Li Z."/>
            <person name="Liu W."/>
            <person name="Liu X."/>
            <person name="Perez L."/>
            <person name="Shen H."/>
            <person name="Wang Q."/>
            <person name="Watt J."/>
            <person name="Xi L."/>
            <person name="Xin Y."/>
            <person name="Zhou J."/>
            <person name="Deng J."/>
            <person name="Jiang H."/>
            <person name="Liu Y."/>
            <person name="Qu J."/>
            <person name="Song X.-Z."/>
            <person name="Zhang L."/>
            <person name="Villasana D."/>
            <person name="Johnson A."/>
            <person name="Liu J."/>
            <person name="Liyanage D."/>
            <person name="Lorensuhewa L."/>
            <person name="Robinson T."/>
            <person name="Song A."/>
            <person name="Song B.-B."/>
            <person name="Dinh H."/>
            <person name="Thornton R."/>
            <person name="Coyle M."/>
            <person name="Francisco L."/>
            <person name="Jackson L."/>
            <person name="Javaid M."/>
            <person name="Korchina V."/>
            <person name="Kovar C."/>
            <person name="Mata R."/>
            <person name="Mathew T."/>
            <person name="Ngo R."/>
            <person name="Nguyen L."/>
            <person name="Nguyen N."/>
            <person name="Okwuonu G."/>
            <person name="Ongeri F."/>
            <person name="Pham C."/>
            <person name="Simmons D."/>
            <person name="Wilczek-Boney K."/>
            <person name="Hale W."/>
            <person name="Jakkamsetti A."/>
            <person name="Pham P."/>
            <person name="Ruth R."/>
            <person name="San Lucas F."/>
            <person name="Warren J."/>
            <person name="Zhang J."/>
            <person name="Zhao Z."/>
            <person name="Zhou C."/>
            <person name="Zhu D."/>
            <person name="Lee S."/>
            <person name="Bess C."/>
            <person name="Blankenburg K."/>
            <person name="Forbes L."/>
            <person name="Fu Q."/>
            <person name="Gubbala S."/>
            <person name="Hirani K."/>
            <person name="Jayaseelan J.C."/>
            <person name="Lara F."/>
            <person name="Munidasa M."/>
            <person name="Palculict T."/>
            <person name="Patil S."/>
            <person name="Pu L.-L."/>
            <person name="Saada N."/>
            <person name="Tang L."/>
            <person name="Weissenberger G."/>
            <person name="Zhu Y."/>
            <person name="Hemphill L."/>
            <person name="Shang Y."/>
            <person name="Youmans B."/>
            <person name="Ayvaz T."/>
            <person name="Ross M."/>
            <person name="Santibanez J."/>
            <person name="Aqrawi P."/>
            <person name="Gross S."/>
            <person name="Joshi V."/>
            <person name="Fowler G."/>
            <person name="Nazareth L."/>
            <person name="Reid J."/>
            <person name="Worley K."/>
            <person name="Petrosino J."/>
            <person name="Highlander S."/>
            <person name="Gibbs R."/>
        </authorList>
    </citation>
    <scope>NUCLEOTIDE SEQUENCE [LARGE SCALE GENOMIC DNA]</scope>
    <source>
        <strain evidence="1">ATCC 35910</strain>
    </source>
</reference>
<protein>
    <submittedName>
        <fullName evidence="1">Uncharacterized protein</fullName>
    </submittedName>
</protein>
<gene>
    <name evidence="1" type="ORF">HMPREF0204_11454</name>
</gene>
<keyword evidence="2" id="KW-1185">Reference proteome</keyword>